<dbReference type="EMBL" id="CM007902">
    <property type="protein sequence ID" value="OTG01774.1"/>
    <property type="molecule type" value="Genomic_DNA"/>
</dbReference>
<name>A0A251SSS5_HELAN</name>
<dbReference type="AlphaFoldDB" id="A0A251SSS5"/>
<dbReference type="EMBL" id="MNCJ02000328">
    <property type="protein sequence ID" value="KAF5773639.1"/>
    <property type="molecule type" value="Genomic_DNA"/>
</dbReference>
<reference evidence="2 4" key="1">
    <citation type="journal article" date="2017" name="Nature">
        <title>The sunflower genome provides insights into oil metabolism, flowering and Asterid evolution.</title>
        <authorList>
            <person name="Badouin H."/>
            <person name="Gouzy J."/>
            <person name="Grassa C.J."/>
            <person name="Murat F."/>
            <person name="Staton S.E."/>
            <person name="Cottret L."/>
            <person name="Lelandais-Briere C."/>
            <person name="Owens G.L."/>
            <person name="Carrere S."/>
            <person name="Mayjonade B."/>
            <person name="Legrand L."/>
            <person name="Gill N."/>
            <person name="Kane N.C."/>
            <person name="Bowers J.E."/>
            <person name="Hubner S."/>
            <person name="Bellec A."/>
            <person name="Berard A."/>
            <person name="Berges H."/>
            <person name="Blanchet N."/>
            <person name="Boniface M.C."/>
            <person name="Brunel D."/>
            <person name="Catrice O."/>
            <person name="Chaidir N."/>
            <person name="Claudel C."/>
            <person name="Donnadieu C."/>
            <person name="Faraut T."/>
            <person name="Fievet G."/>
            <person name="Helmstetter N."/>
            <person name="King M."/>
            <person name="Knapp S.J."/>
            <person name="Lai Z."/>
            <person name="Le Paslier M.C."/>
            <person name="Lippi Y."/>
            <person name="Lorenzon L."/>
            <person name="Mandel J.R."/>
            <person name="Marage G."/>
            <person name="Marchand G."/>
            <person name="Marquand E."/>
            <person name="Bret-Mestries E."/>
            <person name="Morien E."/>
            <person name="Nambeesan S."/>
            <person name="Nguyen T."/>
            <person name="Pegot-Espagnet P."/>
            <person name="Pouilly N."/>
            <person name="Raftis F."/>
            <person name="Sallet E."/>
            <person name="Schiex T."/>
            <person name="Thomas J."/>
            <person name="Vandecasteele C."/>
            <person name="Vares D."/>
            <person name="Vear F."/>
            <person name="Vautrin S."/>
            <person name="Crespi M."/>
            <person name="Mangin B."/>
            <person name="Burke J.M."/>
            <person name="Salse J."/>
            <person name="Munos S."/>
            <person name="Vincourt P."/>
            <person name="Rieseberg L.H."/>
            <person name="Langlade N.B."/>
        </authorList>
    </citation>
    <scope>NUCLEOTIDE SEQUENCE [LARGE SCALE GENOMIC DNA]</scope>
    <source>
        <strain evidence="4">cv. SF193</strain>
        <tissue evidence="2">Leaves</tissue>
    </source>
</reference>
<proteinExistence type="predicted"/>
<evidence type="ECO:0000256" key="1">
    <source>
        <dbReference type="SAM" id="MobiDB-lite"/>
    </source>
</evidence>
<protein>
    <submittedName>
        <fullName evidence="3">Uncharacterized protein</fullName>
    </submittedName>
</protein>
<reference evidence="2" key="3">
    <citation type="submission" date="2020-06" db="EMBL/GenBank/DDBJ databases">
        <title>Helianthus annuus Genome sequencing and assembly Release 2.</title>
        <authorList>
            <person name="Gouzy J."/>
            <person name="Langlade N."/>
            <person name="Munos S."/>
        </authorList>
    </citation>
    <scope>NUCLEOTIDE SEQUENCE</scope>
    <source>
        <tissue evidence="2">Leaves</tissue>
    </source>
</reference>
<evidence type="ECO:0000313" key="4">
    <source>
        <dbReference type="Proteomes" id="UP000215914"/>
    </source>
</evidence>
<reference evidence="3" key="2">
    <citation type="submission" date="2017-02" db="EMBL/GenBank/DDBJ databases">
        <title>Sunflower complete genome.</title>
        <authorList>
            <person name="Langlade N."/>
            <person name="Munos S."/>
        </authorList>
    </citation>
    <scope>NUCLEOTIDE SEQUENCE [LARGE SCALE GENOMIC DNA]</scope>
    <source>
        <tissue evidence="3">Leaves</tissue>
    </source>
</reference>
<evidence type="ECO:0000313" key="3">
    <source>
        <dbReference type="EMBL" id="OTG01774.1"/>
    </source>
</evidence>
<evidence type="ECO:0000313" key="2">
    <source>
        <dbReference type="EMBL" id="KAF5773639.1"/>
    </source>
</evidence>
<gene>
    <name evidence="3" type="ORF">HannXRQ_Chr13g0405651</name>
    <name evidence="2" type="ORF">HanXRQr2_Chr13g0590811</name>
</gene>
<dbReference type="Gramene" id="mRNA:HanXRQr2_Chr13g0590811">
    <property type="protein sequence ID" value="mRNA:HanXRQr2_Chr13g0590811"/>
    <property type="gene ID" value="HanXRQr2_Chr13g0590811"/>
</dbReference>
<organism evidence="3 4">
    <name type="scientific">Helianthus annuus</name>
    <name type="common">Common sunflower</name>
    <dbReference type="NCBI Taxonomy" id="4232"/>
    <lineage>
        <taxon>Eukaryota</taxon>
        <taxon>Viridiplantae</taxon>
        <taxon>Streptophyta</taxon>
        <taxon>Embryophyta</taxon>
        <taxon>Tracheophyta</taxon>
        <taxon>Spermatophyta</taxon>
        <taxon>Magnoliopsida</taxon>
        <taxon>eudicotyledons</taxon>
        <taxon>Gunneridae</taxon>
        <taxon>Pentapetalae</taxon>
        <taxon>asterids</taxon>
        <taxon>campanulids</taxon>
        <taxon>Asterales</taxon>
        <taxon>Asteraceae</taxon>
        <taxon>Asteroideae</taxon>
        <taxon>Heliantheae alliance</taxon>
        <taxon>Heliantheae</taxon>
        <taxon>Helianthus</taxon>
    </lineage>
</organism>
<sequence length="50" mass="6218">MQGKYHGFPDEDQVPYKNRTHSRKRSFRMLCRRYPKRRTQLLYVVFSLNL</sequence>
<dbReference type="InParanoid" id="A0A251SSS5"/>
<keyword evidence="4" id="KW-1185">Reference proteome</keyword>
<dbReference type="Proteomes" id="UP000215914">
    <property type="component" value="Chromosome 13"/>
</dbReference>
<feature type="region of interest" description="Disordered" evidence="1">
    <location>
        <begin position="1"/>
        <end position="20"/>
    </location>
</feature>
<accession>A0A251SSS5</accession>